<dbReference type="Pfam" id="PF08240">
    <property type="entry name" value="ADH_N"/>
    <property type="match status" value="1"/>
</dbReference>
<protein>
    <recommendedName>
        <fullName evidence="1">Enoyl reductase (ER) domain-containing protein</fullName>
    </recommendedName>
</protein>
<proteinExistence type="predicted"/>
<dbReference type="OrthoDB" id="10257049at2759"/>
<dbReference type="InterPro" id="IPR013149">
    <property type="entry name" value="ADH-like_C"/>
</dbReference>
<dbReference type="CDD" id="cd08249">
    <property type="entry name" value="enoyl_reductase_like"/>
    <property type="match status" value="1"/>
</dbReference>
<organism evidence="2 3">
    <name type="scientific">Saitozyma podzolica</name>
    <dbReference type="NCBI Taxonomy" id="1890683"/>
    <lineage>
        <taxon>Eukaryota</taxon>
        <taxon>Fungi</taxon>
        <taxon>Dikarya</taxon>
        <taxon>Basidiomycota</taxon>
        <taxon>Agaricomycotina</taxon>
        <taxon>Tremellomycetes</taxon>
        <taxon>Tremellales</taxon>
        <taxon>Trimorphomycetaceae</taxon>
        <taxon>Saitozyma</taxon>
    </lineage>
</organism>
<dbReference type="PANTHER" id="PTHR45348:SF7">
    <property type="entry name" value="ZINC BINDING OXIDOREDUCTASE, PUTATIVE-RELATED"/>
    <property type="match status" value="1"/>
</dbReference>
<dbReference type="Gene3D" id="3.90.180.10">
    <property type="entry name" value="Medium-chain alcohol dehydrogenases, catalytic domain"/>
    <property type="match status" value="1"/>
</dbReference>
<dbReference type="PANTHER" id="PTHR45348">
    <property type="entry name" value="HYPOTHETICAL OXIDOREDUCTASE (EUROFUNG)"/>
    <property type="match status" value="1"/>
</dbReference>
<feature type="domain" description="Enoyl reductase (ER)" evidence="1">
    <location>
        <begin position="30"/>
        <end position="317"/>
    </location>
</feature>
<sequence>MSASIPDTMLAVAQEGQAKEFVQNSPAFTGSKHPEMRAAVLKVKVPELEENDVLVKVEYAAQNPTDWKHSANMSPPGAIIGCDFSGTVVKLGPNPKVNLRVGDKVAGCVHGGLFEDKGSYAQYLRAQSDLVFKVPEGLGMAEAATYGVAWVTACQALVSSQKKPWPVEKTSDGEWFLIYGASSSVGLFAVSLAKAMGYRVIAICSPHSYDLVKSYGADHTLNYHHGVSVGDEVKQISSGGVVLGLDTISEDDSFEIALSGFKEGATEAQLNVILPPSKEATEIRKDVKVVFTLMYTLFGKEFNMTPLAPQPSTIGVVPGDRDFGAEINKHTPELITKFGIRANPIKIRGTLHDVTDGWQDQRDGKVSGVKLVYKVE</sequence>
<evidence type="ECO:0000313" key="3">
    <source>
        <dbReference type="Proteomes" id="UP000279259"/>
    </source>
</evidence>
<dbReference type="InterPro" id="IPR020843">
    <property type="entry name" value="ER"/>
</dbReference>
<dbReference type="Proteomes" id="UP000279259">
    <property type="component" value="Unassembled WGS sequence"/>
</dbReference>
<name>A0A427YX65_9TREE</name>
<dbReference type="InterPro" id="IPR047122">
    <property type="entry name" value="Trans-enoyl_RdTase-like"/>
</dbReference>
<dbReference type="STRING" id="1890683.A0A427YX65"/>
<gene>
    <name evidence="2" type="ORF">EHS25_000767</name>
</gene>
<dbReference type="SMART" id="SM00829">
    <property type="entry name" value="PKS_ER"/>
    <property type="match status" value="1"/>
</dbReference>
<dbReference type="SUPFAM" id="SSF50129">
    <property type="entry name" value="GroES-like"/>
    <property type="match status" value="1"/>
</dbReference>
<dbReference type="GO" id="GO:0016651">
    <property type="term" value="F:oxidoreductase activity, acting on NAD(P)H"/>
    <property type="evidence" value="ECO:0007669"/>
    <property type="project" value="InterPro"/>
</dbReference>
<reference evidence="2 3" key="1">
    <citation type="submission" date="2018-11" db="EMBL/GenBank/DDBJ databases">
        <title>Genome sequence of Saitozyma podzolica DSM 27192.</title>
        <authorList>
            <person name="Aliyu H."/>
            <person name="Gorte O."/>
            <person name="Ochsenreither K."/>
        </authorList>
    </citation>
    <scope>NUCLEOTIDE SEQUENCE [LARGE SCALE GENOMIC DNA]</scope>
    <source>
        <strain evidence="2 3">DSM 27192</strain>
    </source>
</reference>
<dbReference type="AlphaFoldDB" id="A0A427YX65"/>
<dbReference type="SUPFAM" id="SSF51735">
    <property type="entry name" value="NAD(P)-binding Rossmann-fold domains"/>
    <property type="match status" value="1"/>
</dbReference>
<evidence type="ECO:0000313" key="2">
    <source>
        <dbReference type="EMBL" id="RSH95675.1"/>
    </source>
</evidence>
<dbReference type="Pfam" id="PF00107">
    <property type="entry name" value="ADH_zinc_N"/>
    <property type="match status" value="1"/>
</dbReference>
<accession>A0A427YX65</accession>
<dbReference type="InterPro" id="IPR013154">
    <property type="entry name" value="ADH-like_N"/>
</dbReference>
<evidence type="ECO:0000259" key="1">
    <source>
        <dbReference type="SMART" id="SM00829"/>
    </source>
</evidence>
<keyword evidence="3" id="KW-1185">Reference proteome</keyword>
<dbReference type="Gene3D" id="3.40.50.720">
    <property type="entry name" value="NAD(P)-binding Rossmann-like Domain"/>
    <property type="match status" value="1"/>
</dbReference>
<dbReference type="EMBL" id="RSCD01000001">
    <property type="protein sequence ID" value="RSH95675.1"/>
    <property type="molecule type" value="Genomic_DNA"/>
</dbReference>
<dbReference type="InterPro" id="IPR011032">
    <property type="entry name" value="GroES-like_sf"/>
</dbReference>
<dbReference type="InterPro" id="IPR036291">
    <property type="entry name" value="NAD(P)-bd_dom_sf"/>
</dbReference>
<comment type="caution">
    <text evidence="2">The sequence shown here is derived from an EMBL/GenBank/DDBJ whole genome shotgun (WGS) entry which is preliminary data.</text>
</comment>